<dbReference type="EMBL" id="MT732473">
    <property type="protein sequence ID" value="QQV91392.1"/>
    <property type="molecule type" value="Genomic_DNA"/>
</dbReference>
<sequence length="162" mass="18663">MKTLLLTTFLRPAKLVDIFSDKGMGSIIEDKQLYYKNDAGGFIGPYRLNAPFNEDDLLYYRELYQLLNDEKVFLIDPLEYQESLVVDLPLKRVGQFDILQGNCLIINTTYYLKSGQSIDGPFYINQNTTKENLKQKASNKLMFVLDDLKEIKMLLNSDLIAS</sequence>
<gene>
    <name evidence="1" type="ORF">Leef1_28</name>
</gene>
<keyword evidence="2" id="KW-1185">Reference proteome</keyword>
<evidence type="ECO:0000313" key="2">
    <source>
        <dbReference type="Proteomes" id="UP000693839"/>
    </source>
</evidence>
<organism evidence="1 2">
    <name type="scientific">Polaribacter phage Leef_1</name>
    <dbReference type="NCBI Taxonomy" id="2745684"/>
    <lineage>
        <taxon>Viruses</taxon>
        <taxon>Duplodnaviria</taxon>
        <taxon>Heunggongvirae</taxon>
        <taxon>Uroviricota</taxon>
        <taxon>Caudoviricetes</taxon>
        <taxon>Helgolandviridae</taxon>
        <taxon>Leefvirus</taxon>
        <taxon>Leefvirus Leef</taxon>
    </lineage>
</organism>
<proteinExistence type="predicted"/>
<protein>
    <submittedName>
        <fullName evidence="1">Uncharacterized protein</fullName>
    </submittedName>
</protein>
<accession>A0A8E5EC22</accession>
<evidence type="ECO:0000313" key="1">
    <source>
        <dbReference type="EMBL" id="QQV91392.1"/>
    </source>
</evidence>
<dbReference type="Proteomes" id="UP000693839">
    <property type="component" value="Segment"/>
</dbReference>
<name>A0A8E5EC22_9CAUD</name>
<reference evidence="1" key="1">
    <citation type="submission" date="2020-07" db="EMBL/GenBank/DDBJ databases">
        <title>Highly diverse flavobacterial phages as mortality factor during North Sea spring blooms.</title>
        <authorList>
            <person name="Bartlau N."/>
            <person name="Wichels A."/>
            <person name="Krohne G."/>
            <person name="Adriaenssens E.M."/>
            <person name="Heins A."/>
            <person name="Fuchs B.M."/>
            <person name="Amann R."/>
            <person name="Moraru C."/>
        </authorList>
    </citation>
    <scope>NUCLEOTIDE SEQUENCE</scope>
</reference>